<feature type="compositionally biased region" description="Polar residues" evidence="1">
    <location>
        <begin position="121"/>
        <end position="130"/>
    </location>
</feature>
<dbReference type="InterPro" id="IPR011055">
    <property type="entry name" value="Dup_hybrid_motif"/>
</dbReference>
<evidence type="ECO:0000313" key="4">
    <source>
        <dbReference type="Proteomes" id="UP000824073"/>
    </source>
</evidence>
<dbReference type="PANTHER" id="PTHR21666">
    <property type="entry name" value="PEPTIDASE-RELATED"/>
    <property type="match status" value="1"/>
</dbReference>
<dbReference type="PANTHER" id="PTHR21666:SF270">
    <property type="entry name" value="MUREIN HYDROLASE ACTIVATOR ENVC"/>
    <property type="match status" value="1"/>
</dbReference>
<dbReference type="InterPro" id="IPR050570">
    <property type="entry name" value="Cell_wall_metabolism_enzyme"/>
</dbReference>
<proteinExistence type="predicted"/>
<name>A0A9D1LK57_9CLOT</name>
<reference evidence="3" key="1">
    <citation type="submission" date="2020-10" db="EMBL/GenBank/DDBJ databases">
        <authorList>
            <person name="Gilroy R."/>
        </authorList>
    </citation>
    <scope>NUCLEOTIDE SEQUENCE</scope>
    <source>
        <strain evidence="3">CHK191-8634</strain>
    </source>
</reference>
<gene>
    <name evidence="3" type="ORF">IAB67_05120</name>
</gene>
<organism evidence="3 4">
    <name type="scientific">Candidatus Ventrousia excrementavium</name>
    <dbReference type="NCBI Taxonomy" id="2840961"/>
    <lineage>
        <taxon>Bacteria</taxon>
        <taxon>Bacillati</taxon>
        <taxon>Bacillota</taxon>
        <taxon>Clostridia</taxon>
        <taxon>Eubacteriales</taxon>
        <taxon>Clostridiaceae</taxon>
        <taxon>Clostridiaceae incertae sedis</taxon>
        <taxon>Candidatus Ventrousia</taxon>
    </lineage>
</organism>
<dbReference type="Gene3D" id="2.70.70.10">
    <property type="entry name" value="Glucose Permease (Domain IIA)"/>
    <property type="match status" value="1"/>
</dbReference>
<protein>
    <submittedName>
        <fullName evidence="3">M23 family metallopeptidase</fullName>
    </submittedName>
</protein>
<feature type="domain" description="M23ase beta-sheet core" evidence="2">
    <location>
        <begin position="246"/>
        <end position="340"/>
    </location>
</feature>
<dbReference type="CDD" id="cd12797">
    <property type="entry name" value="M23_peptidase"/>
    <property type="match status" value="1"/>
</dbReference>
<evidence type="ECO:0000259" key="2">
    <source>
        <dbReference type="Pfam" id="PF01551"/>
    </source>
</evidence>
<evidence type="ECO:0000313" key="3">
    <source>
        <dbReference type="EMBL" id="HIU43663.1"/>
    </source>
</evidence>
<reference evidence="3" key="2">
    <citation type="journal article" date="2021" name="PeerJ">
        <title>Extensive microbial diversity within the chicken gut microbiome revealed by metagenomics and culture.</title>
        <authorList>
            <person name="Gilroy R."/>
            <person name="Ravi A."/>
            <person name="Getino M."/>
            <person name="Pursley I."/>
            <person name="Horton D.L."/>
            <person name="Alikhan N.F."/>
            <person name="Baker D."/>
            <person name="Gharbi K."/>
            <person name="Hall N."/>
            <person name="Watson M."/>
            <person name="Adriaenssens E.M."/>
            <person name="Foster-Nyarko E."/>
            <person name="Jarju S."/>
            <person name="Secka A."/>
            <person name="Antonio M."/>
            <person name="Oren A."/>
            <person name="Chaudhuri R.R."/>
            <person name="La Ragione R."/>
            <person name="Hildebrand F."/>
            <person name="Pallen M.J."/>
        </authorList>
    </citation>
    <scope>NUCLEOTIDE SEQUENCE</scope>
    <source>
        <strain evidence="3">CHK191-8634</strain>
    </source>
</reference>
<dbReference type="EMBL" id="DVMR01000042">
    <property type="protein sequence ID" value="HIU43663.1"/>
    <property type="molecule type" value="Genomic_DNA"/>
</dbReference>
<accession>A0A9D1LK57</accession>
<dbReference type="Proteomes" id="UP000824073">
    <property type="component" value="Unassembled WGS sequence"/>
</dbReference>
<comment type="caution">
    <text evidence="3">The sequence shown here is derived from an EMBL/GenBank/DDBJ whole genome shotgun (WGS) entry which is preliminary data.</text>
</comment>
<evidence type="ECO:0000256" key="1">
    <source>
        <dbReference type="SAM" id="MobiDB-lite"/>
    </source>
</evidence>
<dbReference type="InterPro" id="IPR016047">
    <property type="entry name" value="M23ase_b-sheet_dom"/>
</dbReference>
<feature type="region of interest" description="Disordered" evidence="1">
    <location>
        <begin position="1"/>
        <end position="30"/>
    </location>
</feature>
<sequence length="347" mass="37631">MDNRKRSRSRASAYHRARGRGRYAASRRGDETPGISRLFLVCAVLLLAAGLRLTSGGRLEIVKDGINEVMSDGGSVKDAVAVLGRALVSPGEGQEESAILTFGRQLLGLDDDNSQKGGGQQHQPAVNPQDLQEPVDNVFNETAPEDQGQPTAAGVISGLPADRLVLPTIMESPRPEVITAQNLRLDLPAEELDDNTPNVAFEIPSPDKVDDEKYTLAFDYQYPLDSIRVTSGFGYRIHPIHGNTTFHYGVDLGAATGTRINSFAAGTVSETGYNSVYGNYVLVSHPDGFATFYGHLHKIYVSEGERVSIGQKIAAVGNTGMSTGPHLHFEMRRNDLVLDPFDYLSFE</sequence>
<feature type="region of interest" description="Disordered" evidence="1">
    <location>
        <begin position="110"/>
        <end position="130"/>
    </location>
</feature>
<dbReference type="Pfam" id="PF01551">
    <property type="entry name" value="Peptidase_M23"/>
    <property type="match status" value="1"/>
</dbReference>
<feature type="compositionally biased region" description="Basic residues" evidence="1">
    <location>
        <begin position="1"/>
        <end position="21"/>
    </location>
</feature>
<dbReference type="AlphaFoldDB" id="A0A9D1LK57"/>
<dbReference type="GO" id="GO:0004222">
    <property type="term" value="F:metalloendopeptidase activity"/>
    <property type="evidence" value="ECO:0007669"/>
    <property type="project" value="TreeGrafter"/>
</dbReference>
<dbReference type="SUPFAM" id="SSF51261">
    <property type="entry name" value="Duplicated hybrid motif"/>
    <property type="match status" value="1"/>
</dbReference>